<accession>A0A8T1QMJ2</accession>
<dbReference type="Proteomes" id="UP000811609">
    <property type="component" value="Chromosome 5"/>
</dbReference>
<evidence type="ECO:0000313" key="1">
    <source>
        <dbReference type="EMBL" id="KAG6656038.1"/>
    </source>
</evidence>
<evidence type="ECO:0000313" key="2">
    <source>
        <dbReference type="Proteomes" id="UP000811609"/>
    </source>
</evidence>
<reference evidence="1" key="1">
    <citation type="submission" date="2020-12" db="EMBL/GenBank/DDBJ databases">
        <title>WGS assembly of Carya illinoinensis cv. Pawnee.</title>
        <authorList>
            <person name="Platts A."/>
            <person name="Shu S."/>
            <person name="Wright S."/>
            <person name="Barry K."/>
            <person name="Edger P."/>
            <person name="Pires J.C."/>
            <person name="Schmutz J."/>
        </authorList>
    </citation>
    <scope>NUCLEOTIDE SEQUENCE</scope>
    <source>
        <tissue evidence="1">Leaf</tissue>
    </source>
</reference>
<dbReference type="AlphaFoldDB" id="A0A8T1QMJ2"/>
<sequence length="33" mass="3672">MTETILSGDHSEDVKAMLKFWTQAVACTVELCN</sequence>
<protein>
    <submittedName>
        <fullName evidence="1">Uncharacterized protein</fullName>
    </submittedName>
</protein>
<organism evidence="1 2">
    <name type="scientific">Carya illinoinensis</name>
    <name type="common">Pecan</name>
    <dbReference type="NCBI Taxonomy" id="32201"/>
    <lineage>
        <taxon>Eukaryota</taxon>
        <taxon>Viridiplantae</taxon>
        <taxon>Streptophyta</taxon>
        <taxon>Embryophyta</taxon>
        <taxon>Tracheophyta</taxon>
        <taxon>Spermatophyta</taxon>
        <taxon>Magnoliopsida</taxon>
        <taxon>eudicotyledons</taxon>
        <taxon>Gunneridae</taxon>
        <taxon>Pentapetalae</taxon>
        <taxon>rosids</taxon>
        <taxon>fabids</taxon>
        <taxon>Fagales</taxon>
        <taxon>Juglandaceae</taxon>
        <taxon>Carya</taxon>
    </lineage>
</organism>
<gene>
    <name evidence="1" type="ORF">CIPAW_05G258900</name>
</gene>
<name>A0A8T1QMJ2_CARIL</name>
<dbReference type="EMBL" id="CM031813">
    <property type="protein sequence ID" value="KAG6656038.1"/>
    <property type="molecule type" value="Genomic_DNA"/>
</dbReference>
<comment type="caution">
    <text evidence="1">The sequence shown here is derived from an EMBL/GenBank/DDBJ whole genome shotgun (WGS) entry which is preliminary data.</text>
</comment>
<keyword evidence="2" id="KW-1185">Reference proteome</keyword>
<proteinExistence type="predicted"/>